<evidence type="ECO:0000313" key="4">
    <source>
        <dbReference type="EMBL" id="TRM67096.1"/>
    </source>
</evidence>
<keyword evidence="5" id="KW-1185">Reference proteome</keyword>
<evidence type="ECO:0000259" key="2">
    <source>
        <dbReference type="Pfam" id="PF17733"/>
    </source>
</evidence>
<feature type="region of interest" description="Disordered" evidence="1">
    <location>
        <begin position="166"/>
        <end position="200"/>
    </location>
</feature>
<evidence type="ECO:0000259" key="3">
    <source>
        <dbReference type="Pfam" id="PF25871"/>
    </source>
</evidence>
<dbReference type="InterPro" id="IPR040554">
    <property type="entry name" value="KPWE_PEX14_dom"/>
</dbReference>
<proteinExistence type="predicted"/>
<name>A0A550CQM8_9AGAR</name>
<comment type="caution">
    <text evidence="4">The sequence shown here is derived from an EMBL/GenBank/DDBJ whole genome shotgun (WGS) entry which is preliminary data.</text>
</comment>
<accession>A0A550CQM8</accession>
<dbReference type="PANTHER" id="PTHR36855">
    <property type="entry name" value="CHROMOSOME 10, WHOLE GENOME SHOTGUN SEQUENCE"/>
    <property type="match status" value="1"/>
</dbReference>
<evidence type="ECO:0000256" key="1">
    <source>
        <dbReference type="SAM" id="MobiDB-lite"/>
    </source>
</evidence>
<feature type="domain" description="PEX14-like helix-turn-helix" evidence="3">
    <location>
        <begin position="23"/>
        <end position="92"/>
    </location>
</feature>
<dbReference type="OrthoDB" id="9936937at2759"/>
<feature type="compositionally biased region" description="Basic and acidic residues" evidence="1">
    <location>
        <begin position="166"/>
        <end position="178"/>
    </location>
</feature>
<protein>
    <submittedName>
        <fullName evidence="4">Uncharacterized protein</fullName>
    </submittedName>
</protein>
<feature type="domain" description="Peroxisomal membrane protein PEX14-like KPWE" evidence="2">
    <location>
        <begin position="147"/>
        <end position="196"/>
    </location>
</feature>
<evidence type="ECO:0000313" key="5">
    <source>
        <dbReference type="Proteomes" id="UP000320762"/>
    </source>
</evidence>
<dbReference type="Proteomes" id="UP000320762">
    <property type="component" value="Unassembled WGS sequence"/>
</dbReference>
<dbReference type="Pfam" id="PF25871">
    <property type="entry name" value="HTH_76"/>
    <property type="match status" value="1"/>
</dbReference>
<gene>
    <name evidence="4" type="ORF">BD626DRAFT_484738</name>
</gene>
<dbReference type="Pfam" id="PF17733">
    <property type="entry name" value="KPWE_dom"/>
    <property type="match status" value="1"/>
</dbReference>
<organism evidence="4 5">
    <name type="scientific">Schizophyllum amplum</name>
    <dbReference type="NCBI Taxonomy" id="97359"/>
    <lineage>
        <taxon>Eukaryota</taxon>
        <taxon>Fungi</taxon>
        <taxon>Dikarya</taxon>
        <taxon>Basidiomycota</taxon>
        <taxon>Agaricomycotina</taxon>
        <taxon>Agaricomycetes</taxon>
        <taxon>Agaricomycetidae</taxon>
        <taxon>Agaricales</taxon>
        <taxon>Schizophyllaceae</taxon>
        <taxon>Schizophyllum</taxon>
    </lineage>
</organism>
<dbReference type="EMBL" id="VDMD01000003">
    <property type="protein sequence ID" value="TRM67096.1"/>
    <property type="molecule type" value="Genomic_DNA"/>
</dbReference>
<feature type="compositionally biased region" description="Polar residues" evidence="1">
    <location>
        <begin position="126"/>
        <end position="141"/>
    </location>
</feature>
<dbReference type="InterPro" id="IPR058841">
    <property type="entry name" value="HTH_76"/>
</dbReference>
<dbReference type="AlphaFoldDB" id="A0A550CQM8"/>
<reference evidence="4 5" key="1">
    <citation type="journal article" date="2019" name="New Phytol.">
        <title>Comparative genomics reveals unique wood-decay strategies and fruiting body development in the Schizophyllaceae.</title>
        <authorList>
            <person name="Almasi E."/>
            <person name="Sahu N."/>
            <person name="Krizsan K."/>
            <person name="Balint B."/>
            <person name="Kovacs G.M."/>
            <person name="Kiss B."/>
            <person name="Cseklye J."/>
            <person name="Drula E."/>
            <person name="Henrissat B."/>
            <person name="Nagy I."/>
            <person name="Chovatia M."/>
            <person name="Adam C."/>
            <person name="LaButti K."/>
            <person name="Lipzen A."/>
            <person name="Riley R."/>
            <person name="Grigoriev I.V."/>
            <person name="Nagy L.G."/>
        </authorList>
    </citation>
    <scope>NUCLEOTIDE SEQUENCE [LARGE SCALE GENOMIC DNA]</scope>
    <source>
        <strain evidence="4 5">NL-1724</strain>
    </source>
</reference>
<sequence>MNASQDQDMAGPSNANDNPAMMSALEQYGAYDFAKDDVYLQGLASIIAGGALREAPDDVREEILRRTRVFYFNKVTERDIDIDDVRSYELAHGLNVPAGVGPRASLTRDSMVEDTASTTALSKTSMASIDNGSPEATTNGLGHTDAPRTLTFAELQALIEAGRVDEIPNNRDIPDKLNDAAPSESAAPPRKKPWETFEAA</sequence>
<dbReference type="PANTHER" id="PTHR36855:SF1">
    <property type="entry name" value="PEROXISOME MEMBRANE ANCHOR PROTEIN PEX14P N-TERMINAL DOMAIN-CONTAINING PROTEIN"/>
    <property type="match status" value="1"/>
</dbReference>
<dbReference type="STRING" id="97359.A0A550CQM8"/>
<feature type="region of interest" description="Disordered" evidence="1">
    <location>
        <begin position="126"/>
        <end position="145"/>
    </location>
</feature>